<evidence type="ECO:0000256" key="1">
    <source>
        <dbReference type="SAM" id="MobiDB-lite"/>
    </source>
</evidence>
<protein>
    <recommendedName>
        <fullName evidence="2">Ubiquitin-like domain-containing protein</fullName>
    </recommendedName>
</protein>
<dbReference type="InterPro" id="IPR054464">
    <property type="entry name" value="ULD_fung"/>
</dbReference>
<evidence type="ECO:0000259" key="2">
    <source>
        <dbReference type="Pfam" id="PF22893"/>
    </source>
</evidence>
<comment type="caution">
    <text evidence="3">The sequence shown here is derived from an EMBL/GenBank/DDBJ whole genome shotgun (WGS) entry which is preliminary data.</text>
</comment>
<evidence type="ECO:0000313" key="4">
    <source>
        <dbReference type="Proteomes" id="UP000807769"/>
    </source>
</evidence>
<name>A0A9P7E1Y6_9AGAM</name>
<feature type="compositionally biased region" description="Low complexity" evidence="1">
    <location>
        <begin position="61"/>
        <end position="73"/>
    </location>
</feature>
<feature type="region of interest" description="Disordered" evidence="1">
    <location>
        <begin position="21"/>
        <end position="95"/>
    </location>
</feature>
<dbReference type="OrthoDB" id="2998888at2759"/>
<dbReference type="Pfam" id="PF22893">
    <property type="entry name" value="ULD_2"/>
    <property type="match status" value="1"/>
</dbReference>
<keyword evidence="4" id="KW-1185">Reference proteome</keyword>
<feature type="region of interest" description="Disordered" evidence="1">
    <location>
        <begin position="405"/>
        <end position="431"/>
    </location>
</feature>
<gene>
    <name evidence="3" type="ORF">BJ212DRAFT_1484762</name>
</gene>
<organism evidence="3 4">
    <name type="scientific">Suillus subaureus</name>
    <dbReference type="NCBI Taxonomy" id="48587"/>
    <lineage>
        <taxon>Eukaryota</taxon>
        <taxon>Fungi</taxon>
        <taxon>Dikarya</taxon>
        <taxon>Basidiomycota</taxon>
        <taxon>Agaricomycotina</taxon>
        <taxon>Agaricomycetes</taxon>
        <taxon>Agaricomycetidae</taxon>
        <taxon>Boletales</taxon>
        <taxon>Suillineae</taxon>
        <taxon>Suillaceae</taxon>
        <taxon>Suillus</taxon>
    </lineage>
</organism>
<feature type="domain" description="Ubiquitin-like" evidence="2">
    <location>
        <begin position="269"/>
        <end position="354"/>
    </location>
</feature>
<dbReference type="RefSeq" id="XP_041188897.1">
    <property type="nucleotide sequence ID" value="XM_041340861.1"/>
</dbReference>
<sequence>MPPPLQVKDFVKDLGKVFAVRLMRPKKNGPRQRSSTTTDHNGDGSIHAQIPSAFAFPSPTLSLNSSPAHSASSREPGLESSTNVPSARHSGGVSLAREASDMAQLALPLVQAVTGAIPLVGAPMQAAIGGLLTGLQAIDRRNQNQADLNSLISRLDRLSRELCNASPASDPVEQFRRDSFVRMLQDTSAQVTTLRERCLASTSVTQAIAGCFVKIDRYLAEYLWSSQMQSQRDIHEVLVILQREREDRQNLLMTIESLVTRRQCSVGGCVTLIDATGHQHSISVNFCTSFEQFNEMLKVLFKCNSVEARIQRRYMESEQYDLCIDEGTQVTQLTSNKWSRLEAGAKVVMRIIIQQGTTSFSGVSYRCSCGAVNPLSVRSIIYSLERQASSSIDCRECGRRFQISRVSSREQRSPSTRSSSTDSDHTTDPGMDLIRNFHIQQSEVREGAF</sequence>
<dbReference type="EMBL" id="JABBWG010000036">
    <property type="protein sequence ID" value="KAG1808905.1"/>
    <property type="molecule type" value="Genomic_DNA"/>
</dbReference>
<evidence type="ECO:0000313" key="3">
    <source>
        <dbReference type="EMBL" id="KAG1808905.1"/>
    </source>
</evidence>
<proteinExistence type="predicted"/>
<accession>A0A9P7E1Y6</accession>
<dbReference type="GeneID" id="64634877"/>
<reference evidence="3" key="1">
    <citation type="journal article" date="2020" name="New Phytol.">
        <title>Comparative genomics reveals dynamic genome evolution in host specialist ectomycorrhizal fungi.</title>
        <authorList>
            <person name="Lofgren L.A."/>
            <person name="Nguyen N.H."/>
            <person name="Vilgalys R."/>
            <person name="Ruytinx J."/>
            <person name="Liao H.L."/>
            <person name="Branco S."/>
            <person name="Kuo A."/>
            <person name="LaButti K."/>
            <person name="Lipzen A."/>
            <person name="Andreopoulos W."/>
            <person name="Pangilinan J."/>
            <person name="Riley R."/>
            <person name="Hundley H."/>
            <person name="Na H."/>
            <person name="Barry K."/>
            <person name="Grigoriev I.V."/>
            <person name="Stajich J.E."/>
            <person name="Kennedy P.G."/>
        </authorList>
    </citation>
    <scope>NUCLEOTIDE SEQUENCE</scope>
    <source>
        <strain evidence="3">MN1</strain>
    </source>
</reference>
<dbReference type="AlphaFoldDB" id="A0A9P7E1Y6"/>
<dbReference type="Proteomes" id="UP000807769">
    <property type="component" value="Unassembled WGS sequence"/>
</dbReference>